<dbReference type="eggNOG" id="ENOG502Z8AB">
    <property type="taxonomic scope" value="Bacteria"/>
</dbReference>
<dbReference type="Pfam" id="PF11155">
    <property type="entry name" value="DUF2935"/>
    <property type="match status" value="2"/>
</dbReference>
<dbReference type="InterPro" id="IPR021328">
    <property type="entry name" value="CotB-like"/>
</dbReference>
<keyword evidence="2" id="KW-1185">Reference proteome</keyword>
<name>A0A084JDN8_9CLOT</name>
<accession>A0A084JDN8</accession>
<sequence length="316" mass="36696">MLSKEKFIKQSLELNLFFLRIMKEHLVFVGASLMPRSQNYLHYADMLKEQLDGLLRKTIKLSSGIIDTNIGNTGEIITNYTLEAERATEFYTGININTNTTEMELSLGDYQNSKTLDGLSEEVFYLNKEIIPVVNETAKLKNKIKVNVLKCKMFTGSYPLLVDHILREAMFYLRMLGRLQERVEMDINKEMADQEAFWNRIMAEHSKFIRGYLDPTEEELFNVADMFGKQFDRLTEEALTMHDNTISLAHISTVTEESREATKDIRDFKMKGTEGLLNCKIKSIILPLLGDHVLREANHYLRLLNNYKTKTYSSYR</sequence>
<dbReference type="Gene3D" id="1.20.1260.120">
    <property type="entry name" value="Protein of unknown function DUF2935"/>
    <property type="match status" value="1"/>
</dbReference>
<dbReference type="SUPFAM" id="SSF158430">
    <property type="entry name" value="Bacillus cereus metalloprotein-like"/>
    <property type="match status" value="2"/>
</dbReference>
<dbReference type="STRING" id="318464.IO99_07470"/>
<gene>
    <name evidence="1" type="ORF">IO99_07470</name>
</gene>
<organism evidence="1 2">
    <name type="scientific">Clostridium sulfidigenes</name>
    <dbReference type="NCBI Taxonomy" id="318464"/>
    <lineage>
        <taxon>Bacteria</taxon>
        <taxon>Bacillati</taxon>
        <taxon>Bacillota</taxon>
        <taxon>Clostridia</taxon>
        <taxon>Eubacteriales</taxon>
        <taxon>Clostridiaceae</taxon>
        <taxon>Clostridium</taxon>
    </lineage>
</organism>
<reference evidence="1 2" key="1">
    <citation type="submission" date="2014-07" db="EMBL/GenBank/DDBJ databases">
        <title>Draft genome of Clostridium sulfidigenes 113A isolated from sediments associated with methane hydrate from Krishna Godavari basin.</title>
        <authorList>
            <person name="Honkalas V.S."/>
            <person name="Dabir A.P."/>
            <person name="Arora P."/>
            <person name="Dhakephalkar P.K."/>
        </authorList>
    </citation>
    <scope>NUCLEOTIDE SEQUENCE [LARGE SCALE GENOMIC DNA]</scope>
    <source>
        <strain evidence="1 2">113A</strain>
    </source>
</reference>
<dbReference type="Proteomes" id="UP000028542">
    <property type="component" value="Unassembled WGS sequence"/>
</dbReference>
<dbReference type="RefSeq" id="WP_035131810.1">
    <property type="nucleotide sequence ID" value="NZ_JPMD01000015.1"/>
</dbReference>
<evidence type="ECO:0000313" key="2">
    <source>
        <dbReference type="Proteomes" id="UP000028542"/>
    </source>
</evidence>
<proteinExistence type="predicted"/>
<dbReference type="EMBL" id="JPMD01000015">
    <property type="protein sequence ID" value="KEZ87072.1"/>
    <property type="molecule type" value="Genomic_DNA"/>
</dbReference>
<protein>
    <recommendedName>
        <fullName evidence="3">DUF2935 domain-containing protein</fullName>
    </recommendedName>
</protein>
<comment type="caution">
    <text evidence="1">The sequence shown here is derived from an EMBL/GenBank/DDBJ whole genome shotgun (WGS) entry which is preliminary data.</text>
</comment>
<evidence type="ECO:0000313" key="1">
    <source>
        <dbReference type="EMBL" id="KEZ87072.1"/>
    </source>
</evidence>
<evidence type="ECO:0008006" key="3">
    <source>
        <dbReference type="Google" id="ProtNLM"/>
    </source>
</evidence>
<dbReference type="AlphaFoldDB" id="A0A084JDN8"/>